<dbReference type="SMART" id="SM00487">
    <property type="entry name" value="DEXDc"/>
    <property type="match status" value="1"/>
</dbReference>
<proteinExistence type="predicted"/>
<feature type="transmembrane region" description="Helical" evidence="1">
    <location>
        <begin position="708"/>
        <end position="726"/>
    </location>
</feature>
<gene>
    <name evidence="3" type="ORF">BMF97_04290</name>
</gene>
<name>A0A1T3IRM3_ELIME</name>
<sequence>MKGRSEFPAGITFKYSWRKYQKQFLDHLEDYLSDDHLHIVAPPGSGKTVLGLEIMLRLNKPTLIIAPTLAIRNQWMQRFKELFLQQETLPEWISYDLHNPAFITLATYQGIHSMMKNQESKKDNTDGSANNTFLKSLQRLKIKTLILDEAHHLKNAWWRSVIDIKDNLDPVIVALTATQPFDVSESEWQNYIELNGPVDTEISVPELMKEGDLCPHQDFVYFTLPTAEEQLSIDKAYQYANDFFEDIKNDDTISEAIINSVLYSDPGVYLDWIYENVSSYTSGLVFMNMKGIKIPEVHFKIIGDEQKYIPGFDYFWMEELLEFYLFTGAGYFKKYDESRLALENKLRRNGVLENKTISFFRNEKLGQILNSSIEKLQAISDIAYHENKNFGNDLRMVILTDFIRKEYIVNDPENSLKLDKMGAVPVFEILRRNQIIEKKIGVLTGSLIILPKEIMSKLAEEFPDKKISFSVLPFDHDYVQVYPAETTQSFFVEVVTYLFEQGELNILIGTKSLLGEGWDAPKINSLIVASFVSSYVLSNQIRGRAIRTDRSNPQKVSNIWHLVCFNEKDAEGGDDYEKLVKRFKTFVGISNKGDGLIQNNIGRLGIKTIETRSDIVRINLEMIALAQKRNELGGRWNKALESGDHLIDEIRIESPDPNHWKENKFKSLSKSIGNFMGMLVSSVLMFWADFLGGVVRALRSFQMFESSVFILLFGIAGFLTYGGMFYRSFMQYLRYKNISKNLREISRVVLLSLIKEKLIRTSVEKLKIVVSSDDYGNSICHIEGGSYSETSIFILTLQELLSKVDNPRYVLKTRGILFLKNSIDYFPVPEIFGKNKKSAESFAHYWSKEMGKNNLIFTRTVEGRKLLLQLRFKSLIKKNKHIEHIHKWVR</sequence>
<dbReference type="AlphaFoldDB" id="A0A1T3IRM3"/>
<dbReference type="STRING" id="238.BBD35_07950"/>
<evidence type="ECO:0000313" key="3">
    <source>
        <dbReference type="EMBL" id="OOH97092.1"/>
    </source>
</evidence>
<dbReference type="Gene3D" id="3.40.50.300">
    <property type="entry name" value="P-loop containing nucleotide triphosphate hydrolases"/>
    <property type="match status" value="2"/>
</dbReference>
<dbReference type="Pfam" id="PF04851">
    <property type="entry name" value="ResIII"/>
    <property type="match status" value="1"/>
</dbReference>
<dbReference type="InterPro" id="IPR014001">
    <property type="entry name" value="Helicase_ATP-bd"/>
</dbReference>
<accession>A0A1T3IRM3</accession>
<feature type="transmembrane region" description="Helical" evidence="1">
    <location>
        <begin position="671"/>
        <end position="688"/>
    </location>
</feature>
<evidence type="ECO:0000259" key="2">
    <source>
        <dbReference type="PROSITE" id="PS51192"/>
    </source>
</evidence>
<dbReference type="SUPFAM" id="SSF52540">
    <property type="entry name" value="P-loop containing nucleoside triphosphate hydrolases"/>
    <property type="match status" value="1"/>
</dbReference>
<dbReference type="InterPro" id="IPR050742">
    <property type="entry name" value="Helicase_Restrict-Modif_Enz"/>
</dbReference>
<reference evidence="3 4" key="1">
    <citation type="submission" date="2016-11" db="EMBL/GenBank/DDBJ databases">
        <title>Genome sequence and comparative genomic analysis of clinical strain Elizabethkingia meningoseptica 61421 PRCM.</title>
        <authorList>
            <person name="Wang M."/>
            <person name="Hu S."/>
            <person name="Cao L."/>
            <person name="Jiang T."/>
            <person name="Zhou Y."/>
            <person name="Ming D."/>
        </authorList>
    </citation>
    <scope>NUCLEOTIDE SEQUENCE [LARGE SCALE GENOMIC DNA]</scope>
    <source>
        <strain evidence="3 4">61421 PRCM</strain>
    </source>
</reference>
<keyword evidence="1" id="KW-0472">Membrane</keyword>
<dbReference type="GO" id="GO:0016787">
    <property type="term" value="F:hydrolase activity"/>
    <property type="evidence" value="ECO:0007669"/>
    <property type="project" value="InterPro"/>
</dbReference>
<keyword evidence="1" id="KW-0812">Transmembrane</keyword>
<protein>
    <recommendedName>
        <fullName evidence="2">Helicase ATP-binding domain-containing protein</fullName>
    </recommendedName>
</protein>
<dbReference type="GO" id="GO:0003677">
    <property type="term" value="F:DNA binding"/>
    <property type="evidence" value="ECO:0007669"/>
    <property type="project" value="InterPro"/>
</dbReference>
<dbReference type="RefSeq" id="WP_070905340.1">
    <property type="nucleotide sequence ID" value="NZ_CP016378.1"/>
</dbReference>
<dbReference type="OrthoDB" id="9759819at2"/>
<organism evidence="3 4">
    <name type="scientific">Elizabethkingia meningoseptica</name>
    <name type="common">Chryseobacterium meningosepticum</name>
    <dbReference type="NCBI Taxonomy" id="238"/>
    <lineage>
        <taxon>Bacteria</taxon>
        <taxon>Pseudomonadati</taxon>
        <taxon>Bacteroidota</taxon>
        <taxon>Flavobacteriia</taxon>
        <taxon>Flavobacteriales</taxon>
        <taxon>Weeksellaceae</taxon>
        <taxon>Elizabethkingia</taxon>
    </lineage>
</organism>
<dbReference type="InterPro" id="IPR027417">
    <property type="entry name" value="P-loop_NTPase"/>
</dbReference>
<dbReference type="CDD" id="cd18785">
    <property type="entry name" value="SF2_C"/>
    <property type="match status" value="1"/>
</dbReference>
<feature type="domain" description="Helicase ATP-binding" evidence="2">
    <location>
        <begin position="28"/>
        <end position="197"/>
    </location>
</feature>
<dbReference type="GO" id="GO:0005829">
    <property type="term" value="C:cytosol"/>
    <property type="evidence" value="ECO:0007669"/>
    <property type="project" value="TreeGrafter"/>
</dbReference>
<comment type="caution">
    <text evidence="3">The sequence shown here is derived from an EMBL/GenBank/DDBJ whole genome shotgun (WGS) entry which is preliminary data.</text>
</comment>
<dbReference type="PROSITE" id="PS51192">
    <property type="entry name" value="HELICASE_ATP_BIND_1"/>
    <property type="match status" value="1"/>
</dbReference>
<dbReference type="SMART" id="SM00382">
    <property type="entry name" value="AAA"/>
    <property type="match status" value="1"/>
</dbReference>
<dbReference type="InterPro" id="IPR006935">
    <property type="entry name" value="Helicase/UvrB_N"/>
</dbReference>
<dbReference type="PANTHER" id="PTHR47396:SF1">
    <property type="entry name" value="ATP-DEPENDENT HELICASE IRC3-RELATED"/>
    <property type="match status" value="1"/>
</dbReference>
<dbReference type="PANTHER" id="PTHR47396">
    <property type="entry name" value="TYPE I RESTRICTION ENZYME ECOKI R PROTEIN"/>
    <property type="match status" value="1"/>
</dbReference>
<dbReference type="GO" id="GO:0005524">
    <property type="term" value="F:ATP binding"/>
    <property type="evidence" value="ECO:0007669"/>
    <property type="project" value="InterPro"/>
</dbReference>
<dbReference type="EMBL" id="MPOG01000006">
    <property type="protein sequence ID" value="OOH97092.1"/>
    <property type="molecule type" value="Genomic_DNA"/>
</dbReference>
<evidence type="ECO:0000313" key="4">
    <source>
        <dbReference type="Proteomes" id="UP000188947"/>
    </source>
</evidence>
<keyword evidence="1" id="KW-1133">Transmembrane helix</keyword>
<evidence type="ECO:0000256" key="1">
    <source>
        <dbReference type="SAM" id="Phobius"/>
    </source>
</evidence>
<dbReference type="Proteomes" id="UP000188947">
    <property type="component" value="Unassembled WGS sequence"/>
</dbReference>
<keyword evidence="4" id="KW-1185">Reference proteome</keyword>
<dbReference type="InterPro" id="IPR003593">
    <property type="entry name" value="AAA+_ATPase"/>
</dbReference>